<accession>A0A133XKH9</accession>
<evidence type="ECO:0008006" key="3">
    <source>
        <dbReference type="Google" id="ProtNLM"/>
    </source>
</evidence>
<sequence length="119" mass="13036">MQKINFDEAIRLHNTWRRQFMTAFAAGSYADMPLSDHRGCTLGQALAAATGAGAEQPEFQRLIAVHKRFHAIANEILELSVNGMADSADLMLPELADQSHRLANLLDELRSDQSASGQA</sequence>
<keyword evidence="2" id="KW-1185">Reference proteome</keyword>
<evidence type="ECO:0000313" key="2">
    <source>
        <dbReference type="Proteomes" id="UP000070186"/>
    </source>
</evidence>
<dbReference type="Gene3D" id="1.20.120.30">
    <property type="entry name" value="Aspartate receptor, ligand-binding domain"/>
    <property type="match status" value="1"/>
</dbReference>
<reference evidence="1 2" key="1">
    <citation type="submission" date="2015-12" db="EMBL/GenBank/DDBJ databases">
        <title>Nitrous oxide reduction kinetics distinguish bacteria harboring typical versus atypical NosZ.</title>
        <authorList>
            <person name="Yoon S."/>
            <person name="Nissen S."/>
            <person name="Park D."/>
            <person name="Sanford R.A."/>
            <person name="Loeffler F.E."/>
        </authorList>
    </citation>
    <scope>NUCLEOTIDE SEQUENCE [LARGE SCALE GENOMIC DNA]</scope>
    <source>
        <strain evidence="1 2">ATCC BAA-841</strain>
    </source>
</reference>
<dbReference type="RefSeq" id="WP_066882066.1">
    <property type="nucleotide sequence ID" value="NZ_LODL01000013.1"/>
</dbReference>
<comment type="caution">
    <text evidence="1">The sequence shown here is derived from an EMBL/GenBank/DDBJ whole genome shotgun (WGS) entry which is preliminary data.</text>
</comment>
<protein>
    <recommendedName>
        <fullName evidence="3">Chemoreceptor zinc-binding domain-containing protein</fullName>
    </recommendedName>
</protein>
<evidence type="ECO:0000313" key="1">
    <source>
        <dbReference type="EMBL" id="KXB31427.1"/>
    </source>
</evidence>
<proteinExistence type="predicted"/>
<dbReference type="Proteomes" id="UP000070186">
    <property type="component" value="Unassembled WGS sequence"/>
</dbReference>
<organism evidence="1 2">
    <name type="scientific">Dechloromonas denitrificans</name>
    <dbReference type="NCBI Taxonomy" id="281362"/>
    <lineage>
        <taxon>Bacteria</taxon>
        <taxon>Pseudomonadati</taxon>
        <taxon>Pseudomonadota</taxon>
        <taxon>Betaproteobacteria</taxon>
        <taxon>Rhodocyclales</taxon>
        <taxon>Azonexaceae</taxon>
        <taxon>Dechloromonas</taxon>
    </lineage>
</organism>
<name>A0A133XKH9_9RHOO</name>
<dbReference type="STRING" id="281362.AT959_07115"/>
<dbReference type="EMBL" id="LODL01000013">
    <property type="protein sequence ID" value="KXB31427.1"/>
    <property type="molecule type" value="Genomic_DNA"/>
</dbReference>
<dbReference type="AlphaFoldDB" id="A0A133XKH9"/>
<gene>
    <name evidence="1" type="ORF">AT959_07115</name>
</gene>